<dbReference type="GO" id="GO:0016740">
    <property type="term" value="F:transferase activity"/>
    <property type="evidence" value="ECO:0007669"/>
    <property type="project" value="UniProtKB-KW"/>
</dbReference>
<feature type="transmembrane region" description="Helical" evidence="1">
    <location>
        <begin position="44"/>
        <end position="65"/>
    </location>
</feature>
<reference evidence="2 3" key="1">
    <citation type="submission" date="2016-09" db="EMBL/GenBank/DDBJ databases">
        <title>Genome sequence of Eubacterium angustum.</title>
        <authorList>
            <person name="Poehlein A."/>
            <person name="Daniel R."/>
        </authorList>
    </citation>
    <scope>NUCLEOTIDE SEQUENCE [LARGE SCALE GENOMIC DNA]</scope>
    <source>
        <strain evidence="2 3">DSM 1989</strain>
    </source>
</reference>
<dbReference type="RefSeq" id="WP_245674436.1">
    <property type="nucleotide sequence ID" value="NZ_MKIE01000002.1"/>
</dbReference>
<dbReference type="EMBL" id="MKIE01000002">
    <property type="protein sequence ID" value="OHW62977.1"/>
    <property type="molecule type" value="Genomic_DNA"/>
</dbReference>
<evidence type="ECO:0000256" key="1">
    <source>
        <dbReference type="SAM" id="Phobius"/>
    </source>
</evidence>
<organism evidence="2 3">
    <name type="scientific">Andreesenia angusta</name>
    <dbReference type="NCBI Taxonomy" id="39480"/>
    <lineage>
        <taxon>Bacteria</taxon>
        <taxon>Bacillati</taxon>
        <taxon>Bacillota</taxon>
        <taxon>Tissierellia</taxon>
        <taxon>Tissierellales</taxon>
        <taxon>Gottschalkiaceae</taxon>
        <taxon>Andreesenia</taxon>
    </lineage>
</organism>
<dbReference type="EC" id="2.7.8.13" evidence="2"/>
<protein>
    <submittedName>
        <fullName evidence="2">Phospho-N-acetylmuramoyl-pentapeptide-transferase</fullName>
        <ecNumber evidence="2">2.7.8.13</ecNumber>
    </submittedName>
</protein>
<gene>
    <name evidence="2" type="primary">mraY_1</name>
    <name evidence="2" type="ORF">EUAN_07610</name>
</gene>
<name>A0A1S1VA08_9FIRM</name>
<dbReference type="AlphaFoldDB" id="A0A1S1VA08"/>
<feature type="transmembrane region" description="Helical" evidence="1">
    <location>
        <begin position="169"/>
        <end position="199"/>
    </location>
</feature>
<sequence>MVLEKIMVLMLGFVIMFAFQTLIYRMLLEADSTAENYRGEKIPVGLGIAYVLSQVTAVMLANLYFKQDFKVVYSLVLGVLSMGFVGLMDDLIGDKGTKGFKGHIKSLLGGKLTTGGLKAISGFGIGFLISLPISGGIIELGVNTLLVALFTNIINLFDLRPGRACKAFLFLGVVTILTSAFSVYSFLMISAIGVVLAYIGYDLRAKSMLGDVGSNAMGITLGVFAAMTSPFATKLVYLGVLVALHVISEFYSFTKIIESNKLLKTIDKFGRR</sequence>
<feature type="transmembrane region" description="Helical" evidence="1">
    <location>
        <begin position="219"/>
        <end position="247"/>
    </location>
</feature>
<comment type="caution">
    <text evidence="2">The sequence shown here is derived from an EMBL/GenBank/DDBJ whole genome shotgun (WGS) entry which is preliminary data.</text>
</comment>
<feature type="transmembrane region" description="Helical" evidence="1">
    <location>
        <begin position="6"/>
        <end position="24"/>
    </location>
</feature>
<keyword evidence="1" id="KW-1133">Transmembrane helix</keyword>
<keyword evidence="1" id="KW-0812">Transmembrane</keyword>
<dbReference type="Proteomes" id="UP000180254">
    <property type="component" value="Unassembled WGS sequence"/>
</dbReference>
<feature type="transmembrane region" description="Helical" evidence="1">
    <location>
        <begin position="71"/>
        <end position="92"/>
    </location>
</feature>
<keyword evidence="2" id="KW-0808">Transferase</keyword>
<accession>A0A1S1VA08</accession>
<proteinExistence type="predicted"/>
<evidence type="ECO:0000313" key="2">
    <source>
        <dbReference type="EMBL" id="OHW62977.1"/>
    </source>
</evidence>
<dbReference type="STRING" id="39480.EUAN_07610"/>
<evidence type="ECO:0000313" key="3">
    <source>
        <dbReference type="Proteomes" id="UP000180254"/>
    </source>
</evidence>
<keyword evidence="3" id="KW-1185">Reference proteome</keyword>
<keyword evidence="1" id="KW-0472">Membrane</keyword>